<keyword evidence="4" id="KW-1185">Reference proteome</keyword>
<dbReference type="Proteomes" id="UP000693970">
    <property type="component" value="Unassembled WGS sequence"/>
</dbReference>
<reference evidence="3" key="2">
    <citation type="submission" date="2021-04" db="EMBL/GenBank/DDBJ databases">
        <authorList>
            <person name="Podell S."/>
        </authorList>
    </citation>
    <scope>NUCLEOTIDE SEQUENCE</scope>
    <source>
        <strain evidence="3">Hildebrandi</strain>
    </source>
</reference>
<gene>
    <name evidence="3" type="ORF">IV203_031829</name>
</gene>
<comment type="caution">
    <text evidence="3">The sequence shown here is derived from an EMBL/GenBank/DDBJ whole genome shotgun (WGS) entry which is preliminary data.</text>
</comment>
<keyword evidence="2" id="KW-0732">Signal</keyword>
<protein>
    <submittedName>
        <fullName evidence="3">Uncharacterized protein</fullName>
    </submittedName>
</protein>
<feature type="region of interest" description="Disordered" evidence="1">
    <location>
        <begin position="42"/>
        <end position="65"/>
    </location>
</feature>
<evidence type="ECO:0000313" key="4">
    <source>
        <dbReference type="Proteomes" id="UP000693970"/>
    </source>
</evidence>
<accession>A0A9K3Q2Z5</accession>
<feature type="chain" id="PRO_5039906035" evidence="2">
    <location>
        <begin position="27"/>
        <end position="91"/>
    </location>
</feature>
<evidence type="ECO:0000256" key="1">
    <source>
        <dbReference type="SAM" id="MobiDB-lite"/>
    </source>
</evidence>
<proteinExistence type="predicted"/>
<organism evidence="3 4">
    <name type="scientific">Nitzschia inconspicua</name>
    <dbReference type="NCBI Taxonomy" id="303405"/>
    <lineage>
        <taxon>Eukaryota</taxon>
        <taxon>Sar</taxon>
        <taxon>Stramenopiles</taxon>
        <taxon>Ochrophyta</taxon>
        <taxon>Bacillariophyta</taxon>
        <taxon>Bacillariophyceae</taxon>
        <taxon>Bacillariophycidae</taxon>
        <taxon>Bacillariales</taxon>
        <taxon>Bacillariaceae</taxon>
        <taxon>Nitzschia</taxon>
    </lineage>
</organism>
<dbReference type="EMBL" id="JAGRRH010000006">
    <property type="protein sequence ID" value="KAG7369086.1"/>
    <property type="molecule type" value="Genomic_DNA"/>
</dbReference>
<sequence>MTQNKNCNRWIWILVVGLLALECSTALEGTCTAQESNMGTCVNSASNSSATSSGSSSSSSDCQDKTSQCSYWKEVGDALSQAYNWIRLDNV</sequence>
<reference evidence="3" key="1">
    <citation type="journal article" date="2021" name="Sci. Rep.">
        <title>Diploid genomic architecture of Nitzschia inconspicua, an elite biomass production diatom.</title>
        <authorList>
            <person name="Oliver A."/>
            <person name="Podell S."/>
            <person name="Pinowska A."/>
            <person name="Traller J.C."/>
            <person name="Smith S.R."/>
            <person name="McClure R."/>
            <person name="Beliaev A."/>
            <person name="Bohutskyi P."/>
            <person name="Hill E.A."/>
            <person name="Rabines A."/>
            <person name="Zheng H."/>
            <person name="Allen L.Z."/>
            <person name="Kuo A."/>
            <person name="Grigoriev I.V."/>
            <person name="Allen A.E."/>
            <person name="Hazlebeck D."/>
            <person name="Allen E.E."/>
        </authorList>
    </citation>
    <scope>NUCLEOTIDE SEQUENCE</scope>
    <source>
        <strain evidence="3">Hildebrandi</strain>
    </source>
</reference>
<dbReference type="AlphaFoldDB" id="A0A9K3Q2Z5"/>
<feature type="signal peptide" evidence="2">
    <location>
        <begin position="1"/>
        <end position="26"/>
    </location>
</feature>
<evidence type="ECO:0000256" key="2">
    <source>
        <dbReference type="SAM" id="SignalP"/>
    </source>
</evidence>
<evidence type="ECO:0000313" key="3">
    <source>
        <dbReference type="EMBL" id="KAG7369086.1"/>
    </source>
</evidence>
<name>A0A9K3Q2Z5_9STRA</name>
<feature type="compositionally biased region" description="Low complexity" evidence="1">
    <location>
        <begin position="43"/>
        <end position="65"/>
    </location>
</feature>